<reference evidence="1" key="1">
    <citation type="submission" date="2023-06" db="EMBL/GenBank/DDBJ databases">
        <authorList>
            <person name="Kurt Z."/>
        </authorList>
    </citation>
    <scope>NUCLEOTIDE SEQUENCE</scope>
</reference>
<protein>
    <submittedName>
        <fullName evidence="2">Hypothetical_protein</fullName>
    </submittedName>
</protein>
<comment type="caution">
    <text evidence="1">The sequence shown here is derived from an EMBL/GenBank/DDBJ whole genome shotgun (WGS) entry which is preliminary data.</text>
</comment>
<dbReference type="Proteomes" id="UP001642409">
    <property type="component" value="Unassembled WGS sequence"/>
</dbReference>
<organism evidence="1">
    <name type="scientific">Hexamita inflata</name>
    <dbReference type="NCBI Taxonomy" id="28002"/>
    <lineage>
        <taxon>Eukaryota</taxon>
        <taxon>Metamonada</taxon>
        <taxon>Diplomonadida</taxon>
        <taxon>Hexamitidae</taxon>
        <taxon>Hexamitinae</taxon>
        <taxon>Hexamita</taxon>
    </lineage>
</organism>
<reference evidence="2 3" key="2">
    <citation type="submission" date="2024-07" db="EMBL/GenBank/DDBJ databases">
        <authorList>
            <person name="Akdeniz Z."/>
        </authorList>
    </citation>
    <scope>NUCLEOTIDE SEQUENCE [LARGE SCALE GENOMIC DNA]</scope>
</reference>
<evidence type="ECO:0000313" key="3">
    <source>
        <dbReference type="Proteomes" id="UP001642409"/>
    </source>
</evidence>
<dbReference type="AlphaFoldDB" id="A0AA86RFU2"/>
<proteinExistence type="predicted"/>
<accession>A0AA86RFU2</accession>
<evidence type="ECO:0000313" key="1">
    <source>
        <dbReference type="EMBL" id="CAI9971479.1"/>
    </source>
</evidence>
<dbReference type="EMBL" id="CATOUU010001090">
    <property type="protein sequence ID" value="CAI9971479.1"/>
    <property type="molecule type" value="Genomic_DNA"/>
</dbReference>
<name>A0AA86RFU2_9EUKA</name>
<sequence>MISNSQIIKCVPIHQYWSSFFFNLTITSQLQNELNDHLTYISQQKKDCQHLLISGAHTKIVEDDIQEDIQCCKQNLIQKKTVSQQLQTANQQYFKDRLYMFYQPLW</sequence>
<gene>
    <name evidence="2" type="ORF">HINF_LOCUS14668</name>
    <name evidence="1" type="ORF">HINF_LOCUS59124</name>
</gene>
<keyword evidence="3" id="KW-1185">Reference proteome</keyword>
<dbReference type="EMBL" id="CAXDID020000034">
    <property type="protein sequence ID" value="CAL5996229.1"/>
    <property type="molecule type" value="Genomic_DNA"/>
</dbReference>
<evidence type="ECO:0000313" key="2">
    <source>
        <dbReference type="EMBL" id="CAL5996229.1"/>
    </source>
</evidence>